<protein>
    <submittedName>
        <fullName evidence="2">Transmembrane protein</fullName>
    </submittedName>
</protein>
<evidence type="ECO:0000313" key="2">
    <source>
        <dbReference type="EMBL" id="EZG43973.1"/>
    </source>
</evidence>
<feature type="transmembrane region" description="Helical" evidence="1">
    <location>
        <begin position="228"/>
        <end position="249"/>
    </location>
</feature>
<name>A0A023AZ89_GRENI</name>
<keyword evidence="1 2" id="KW-0812">Transmembrane</keyword>
<dbReference type="EMBL" id="AFNH02001158">
    <property type="protein sequence ID" value="EZG43973.1"/>
    <property type="molecule type" value="Genomic_DNA"/>
</dbReference>
<keyword evidence="1" id="KW-1133">Transmembrane helix</keyword>
<reference evidence="2" key="1">
    <citation type="submission" date="2013-12" db="EMBL/GenBank/DDBJ databases">
        <authorList>
            <person name="Omoto C.K."/>
            <person name="Sibley D."/>
            <person name="Venepally P."/>
            <person name="Hadjithomas M."/>
            <person name="Karamycheva S."/>
            <person name="Brunk B."/>
            <person name="Roos D."/>
            <person name="Caler E."/>
            <person name="Lorenzi H."/>
        </authorList>
    </citation>
    <scope>NUCLEOTIDE SEQUENCE</scope>
</reference>
<evidence type="ECO:0000256" key="1">
    <source>
        <dbReference type="SAM" id="Phobius"/>
    </source>
</evidence>
<proteinExistence type="predicted"/>
<dbReference type="RefSeq" id="XP_011132875.1">
    <property type="nucleotide sequence ID" value="XM_011134573.1"/>
</dbReference>
<evidence type="ECO:0000313" key="3">
    <source>
        <dbReference type="Proteomes" id="UP000019763"/>
    </source>
</evidence>
<accession>A0A023AZ89</accession>
<dbReference type="GeneID" id="22915368"/>
<sequence>MRTFKSEASGMSGSELLSVLIRPDGSQTKLDDCVAQVVTIRAGGGGGGGEATALVLAPKTAFEVETAVRVPSTMETTVGNYDWFEQWDRMMVWRPKEGPPSDAHAEARLLDALRRQLERRGPRNKPVAVDALCREIFGEHLRDLREILNGIGDLTPLDEVDDVAVAVARPIDPSELAELLARVPKDWMPVLQRSVEWKTADWNTAGWGDGGDLETPQARARRKTKQRLYKTGCVLGVGAAVLFLGSVLWRSSVSAQGEAVQGTYAQLTGNKDDWPDGPDEPGVPVAPCGSGILRCDAGCSGDRPWPIAFGKPWPITFPLAWEIAHASPYALGKCEVHCNTFDESKIAFDTRLLTRFPMQTRFNTTMSREEQVTQILNALSTDACQGANEASRDASELDCVCDLALVECDVTVKPKDSRWLPRDEREIHKVVLTDMEAPIARLAASLGDYPVDTYDVSLCNHVCLNLSSDARKTVEANKAAEAAYLATLTTTTKRPKVRQEEELMDNEFGDIIDHKFLHFG</sequence>
<comment type="caution">
    <text evidence="2">The sequence shown here is derived from an EMBL/GenBank/DDBJ whole genome shotgun (WGS) entry which is preliminary data.</text>
</comment>
<gene>
    <name evidence="2" type="ORF">GNI_155100</name>
</gene>
<keyword evidence="1" id="KW-0472">Membrane</keyword>
<organism evidence="2 3">
    <name type="scientific">Gregarina niphandrodes</name>
    <name type="common">Septate eugregarine</name>
    <dbReference type="NCBI Taxonomy" id="110365"/>
    <lineage>
        <taxon>Eukaryota</taxon>
        <taxon>Sar</taxon>
        <taxon>Alveolata</taxon>
        <taxon>Apicomplexa</taxon>
        <taxon>Conoidasida</taxon>
        <taxon>Gregarinasina</taxon>
        <taxon>Eugregarinorida</taxon>
        <taxon>Gregarinidae</taxon>
        <taxon>Gregarina</taxon>
    </lineage>
</organism>
<dbReference type="Proteomes" id="UP000019763">
    <property type="component" value="Unassembled WGS sequence"/>
</dbReference>
<keyword evidence="3" id="KW-1185">Reference proteome</keyword>
<dbReference type="VEuPathDB" id="CryptoDB:GNI_155100"/>
<dbReference type="AlphaFoldDB" id="A0A023AZ89"/>